<protein>
    <submittedName>
        <fullName evidence="5">Uncharacterized protein LOC111133506 isoform X4</fullName>
    </submittedName>
</protein>
<name>A0A8B8EC26_CRAVI</name>
<keyword evidence="3" id="KW-0732">Signal</keyword>
<dbReference type="Proteomes" id="UP000694844">
    <property type="component" value="Chromosome 5"/>
</dbReference>
<evidence type="ECO:0000256" key="1">
    <source>
        <dbReference type="SAM" id="MobiDB-lite"/>
    </source>
</evidence>
<organism evidence="4 5">
    <name type="scientific">Crassostrea virginica</name>
    <name type="common">Eastern oyster</name>
    <dbReference type="NCBI Taxonomy" id="6565"/>
    <lineage>
        <taxon>Eukaryota</taxon>
        <taxon>Metazoa</taxon>
        <taxon>Spiralia</taxon>
        <taxon>Lophotrochozoa</taxon>
        <taxon>Mollusca</taxon>
        <taxon>Bivalvia</taxon>
        <taxon>Autobranchia</taxon>
        <taxon>Pteriomorphia</taxon>
        <taxon>Ostreida</taxon>
        <taxon>Ostreoidea</taxon>
        <taxon>Ostreidae</taxon>
        <taxon>Crassostrea</taxon>
    </lineage>
</organism>
<evidence type="ECO:0000313" key="5">
    <source>
        <dbReference type="RefSeq" id="XP_022337670.1"/>
    </source>
</evidence>
<accession>A0A8B8EC26</accession>
<sequence>MDDSVIILLLVCYTLCNSSTTVDPNMCGNGVCCSGFQLEGDRCIECTPGTTGVNCRHTCVDGYYGRECREQCPSQCNLSCDKVSGVCPDKAGNTTKSLKEDINSFLRDNIFPIVGVSSIFVVSSSCFGSICIYKSCKSKKKKRRAIVQMANQNSQPSNQSFSVRYESNDVLNQTSTSPQLPQRHNYNNTTENGRQEIAPKVEYSKPQKRYSLVRSITSSQNVTSCHWSDGSDDEFDSEEYDDCVNNPGSVQVSGLPKQQSFKSFQSEGHPAVDANGAYGNIWL</sequence>
<evidence type="ECO:0000313" key="4">
    <source>
        <dbReference type="Proteomes" id="UP000694844"/>
    </source>
</evidence>
<feature type="region of interest" description="Disordered" evidence="1">
    <location>
        <begin position="170"/>
        <end position="199"/>
    </location>
</feature>
<keyword evidence="4" id="KW-1185">Reference proteome</keyword>
<dbReference type="Gene3D" id="2.170.300.10">
    <property type="entry name" value="Tie2 ligand-binding domain superfamily"/>
    <property type="match status" value="1"/>
</dbReference>
<evidence type="ECO:0000256" key="2">
    <source>
        <dbReference type="SAM" id="Phobius"/>
    </source>
</evidence>
<dbReference type="GeneID" id="111133506"/>
<reference evidence="5" key="1">
    <citation type="submission" date="2025-08" db="UniProtKB">
        <authorList>
            <consortium name="RefSeq"/>
        </authorList>
    </citation>
    <scope>IDENTIFICATION</scope>
    <source>
        <tissue evidence="5">Whole sample</tissue>
    </source>
</reference>
<feature type="chain" id="PRO_5034805058" evidence="3">
    <location>
        <begin position="19"/>
        <end position="283"/>
    </location>
</feature>
<feature type="transmembrane region" description="Helical" evidence="2">
    <location>
        <begin position="110"/>
        <end position="133"/>
    </location>
</feature>
<feature type="signal peptide" evidence="3">
    <location>
        <begin position="1"/>
        <end position="18"/>
    </location>
</feature>
<proteinExistence type="predicted"/>
<dbReference type="RefSeq" id="XP_022337670.1">
    <property type="nucleotide sequence ID" value="XM_022481962.1"/>
</dbReference>
<gene>
    <name evidence="5" type="primary">LOC111133506</name>
</gene>
<keyword evidence="2" id="KW-0472">Membrane</keyword>
<keyword evidence="2" id="KW-1133">Transmembrane helix</keyword>
<keyword evidence="2" id="KW-0812">Transmembrane</keyword>
<dbReference type="OrthoDB" id="6105671at2759"/>
<evidence type="ECO:0000256" key="3">
    <source>
        <dbReference type="SAM" id="SignalP"/>
    </source>
</evidence>
<feature type="compositionally biased region" description="Polar residues" evidence="1">
    <location>
        <begin position="170"/>
        <end position="192"/>
    </location>
</feature>
<dbReference type="AlphaFoldDB" id="A0A8B8EC26"/>